<name>A0A0F8YS19_9ZZZZ</name>
<keyword evidence="3" id="KW-0804">Transcription</keyword>
<keyword evidence="2" id="KW-0238">DNA-binding</keyword>
<sequence length="156" mass="17313">MTSEPEPIRERAFHLFARAIARSDPGRLEAWVELGLTMTQLRVLFLLRTADGASAGAMAESLKVTPSTLTRIVDRLVRQGLIRRETDDGDRRLVRHFLSASGASTVEELERSGRARMNEVMDRLSAPQLERLVAALEDLTTAQAAQEADELSRVEA</sequence>
<dbReference type="Gene3D" id="1.10.10.10">
    <property type="entry name" value="Winged helix-like DNA-binding domain superfamily/Winged helix DNA-binding domain"/>
    <property type="match status" value="1"/>
</dbReference>
<dbReference type="InterPro" id="IPR036390">
    <property type="entry name" value="WH_DNA-bd_sf"/>
</dbReference>
<dbReference type="AlphaFoldDB" id="A0A0F8YS19"/>
<evidence type="ECO:0000256" key="1">
    <source>
        <dbReference type="ARBA" id="ARBA00023015"/>
    </source>
</evidence>
<dbReference type="PROSITE" id="PS01117">
    <property type="entry name" value="HTH_MARR_1"/>
    <property type="match status" value="1"/>
</dbReference>
<evidence type="ECO:0000313" key="5">
    <source>
        <dbReference type="EMBL" id="KKK76575.1"/>
    </source>
</evidence>
<dbReference type="PANTHER" id="PTHR42756">
    <property type="entry name" value="TRANSCRIPTIONAL REGULATOR, MARR"/>
    <property type="match status" value="1"/>
</dbReference>
<dbReference type="Pfam" id="PF01047">
    <property type="entry name" value="MarR"/>
    <property type="match status" value="1"/>
</dbReference>
<dbReference type="PANTHER" id="PTHR42756:SF1">
    <property type="entry name" value="TRANSCRIPTIONAL REPRESSOR OF EMRAB OPERON"/>
    <property type="match status" value="1"/>
</dbReference>
<evidence type="ECO:0000256" key="3">
    <source>
        <dbReference type="ARBA" id="ARBA00023163"/>
    </source>
</evidence>
<evidence type="ECO:0000256" key="2">
    <source>
        <dbReference type="ARBA" id="ARBA00023125"/>
    </source>
</evidence>
<dbReference type="SMART" id="SM00347">
    <property type="entry name" value="HTH_MARR"/>
    <property type="match status" value="1"/>
</dbReference>
<gene>
    <name evidence="5" type="ORF">LCGC14_2862250</name>
</gene>
<dbReference type="InterPro" id="IPR036388">
    <property type="entry name" value="WH-like_DNA-bd_sf"/>
</dbReference>
<dbReference type="GO" id="GO:0003700">
    <property type="term" value="F:DNA-binding transcription factor activity"/>
    <property type="evidence" value="ECO:0007669"/>
    <property type="project" value="InterPro"/>
</dbReference>
<proteinExistence type="predicted"/>
<dbReference type="GO" id="GO:0003677">
    <property type="term" value="F:DNA binding"/>
    <property type="evidence" value="ECO:0007669"/>
    <property type="project" value="UniProtKB-KW"/>
</dbReference>
<dbReference type="EMBL" id="LAZR01055345">
    <property type="protein sequence ID" value="KKK76575.1"/>
    <property type="molecule type" value="Genomic_DNA"/>
</dbReference>
<keyword evidence="1" id="KW-0805">Transcription regulation</keyword>
<dbReference type="PRINTS" id="PR00598">
    <property type="entry name" value="HTHMARR"/>
</dbReference>
<evidence type="ECO:0000259" key="4">
    <source>
        <dbReference type="PROSITE" id="PS50995"/>
    </source>
</evidence>
<feature type="domain" description="HTH marR-type" evidence="4">
    <location>
        <begin position="9"/>
        <end position="141"/>
    </location>
</feature>
<organism evidence="5">
    <name type="scientific">marine sediment metagenome</name>
    <dbReference type="NCBI Taxonomy" id="412755"/>
    <lineage>
        <taxon>unclassified sequences</taxon>
        <taxon>metagenomes</taxon>
        <taxon>ecological metagenomes</taxon>
    </lineage>
</organism>
<dbReference type="PROSITE" id="PS50995">
    <property type="entry name" value="HTH_MARR_2"/>
    <property type="match status" value="1"/>
</dbReference>
<dbReference type="InterPro" id="IPR023187">
    <property type="entry name" value="Tscrpt_reg_MarR-type_CS"/>
</dbReference>
<dbReference type="InterPro" id="IPR000835">
    <property type="entry name" value="HTH_MarR-typ"/>
</dbReference>
<accession>A0A0F8YS19</accession>
<comment type="caution">
    <text evidence="5">The sequence shown here is derived from an EMBL/GenBank/DDBJ whole genome shotgun (WGS) entry which is preliminary data.</text>
</comment>
<dbReference type="SUPFAM" id="SSF46785">
    <property type="entry name" value="Winged helix' DNA-binding domain"/>
    <property type="match status" value="1"/>
</dbReference>
<reference evidence="5" key="1">
    <citation type="journal article" date="2015" name="Nature">
        <title>Complex archaea that bridge the gap between prokaryotes and eukaryotes.</title>
        <authorList>
            <person name="Spang A."/>
            <person name="Saw J.H."/>
            <person name="Jorgensen S.L."/>
            <person name="Zaremba-Niedzwiedzka K."/>
            <person name="Martijn J."/>
            <person name="Lind A.E."/>
            <person name="van Eijk R."/>
            <person name="Schleper C."/>
            <person name="Guy L."/>
            <person name="Ettema T.J."/>
        </authorList>
    </citation>
    <scope>NUCLEOTIDE SEQUENCE</scope>
</reference>
<protein>
    <recommendedName>
        <fullName evidence="4">HTH marR-type domain-containing protein</fullName>
    </recommendedName>
</protein>